<dbReference type="Pfam" id="PF23583">
    <property type="entry name" value="EF_HAND_2_PLCG"/>
    <property type="match status" value="1"/>
</dbReference>
<keyword evidence="5 13" id="KW-0378">Hydrolase</keyword>
<dbReference type="OMA" id="CMLERGT"/>
<evidence type="ECO:0000256" key="5">
    <source>
        <dbReference type="ARBA" id="ARBA00022801"/>
    </source>
</evidence>
<dbReference type="GO" id="GO:0046488">
    <property type="term" value="P:phosphatidylinositol metabolic process"/>
    <property type="evidence" value="ECO:0007669"/>
    <property type="project" value="TreeGrafter"/>
</dbReference>
<evidence type="ECO:0000259" key="16">
    <source>
        <dbReference type="PROSITE" id="PS50004"/>
    </source>
</evidence>
<keyword evidence="3 12" id="KW-0728">SH3 domain</keyword>
<dbReference type="GO" id="GO:0010634">
    <property type="term" value="P:positive regulation of epithelial cell migration"/>
    <property type="evidence" value="ECO:0007669"/>
    <property type="project" value="TreeGrafter"/>
</dbReference>
<dbReference type="Gene3D" id="2.60.40.150">
    <property type="entry name" value="C2 domain"/>
    <property type="match status" value="1"/>
</dbReference>
<dbReference type="AlphaFoldDB" id="A0A8B7NZK8"/>
<evidence type="ECO:0000313" key="19">
    <source>
        <dbReference type="RefSeq" id="XP_018019264.1"/>
    </source>
</evidence>
<evidence type="ECO:0000256" key="10">
    <source>
        <dbReference type="ARBA" id="ARBA00023224"/>
    </source>
</evidence>
<dbReference type="GO" id="GO:0048015">
    <property type="term" value="P:phosphatidylinositol-mediated signaling"/>
    <property type="evidence" value="ECO:0007669"/>
    <property type="project" value="TreeGrafter"/>
</dbReference>
<dbReference type="InterPro" id="IPR000008">
    <property type="entry name" value="C2_dom"/>
</dbReference>
<evidence type="ECO:0000313" key="18">
    <source>
        <dbReference type="Proteomes" id="UP000694843"/>
    </source>
</evidence>
<feature type="domain" description="SH3" evidence="15">
    <location>
        <begin position="759"/>
        <end position="819"/>
    </location>
</feature>
<evidence type="ECO:0000256" key="4">
    <source>
        <dbReference type="ARBA" id="ARBA00022737"/>
    </source>
</evidence>
<evidence type="ECO:0000256" key="2">
    <source>
        <dbReference type="ARBA" id="ARBA00012368"/>
    </source>
</evidence>
<dbReference type="GO" id="GO:0048468">
    <property type="term" value="P:cell development"/>
    <property type="evidence" value="ECO:0007669"/>
    <property type="project" value="UniProtKB-ARBA"/>
</dbReference>
<dbReference type="PROSITE" id="PS50002">
    <property type="entry name" value="SH3"/>
    <property type="match status" value="1"/>
</dbReference>
<dbReference type="Pfam" id="PF00017">
    <property type="entry name" value="SH2"/>
    <property type="match status" value="2"/>
</dbReference>
<dbReference type="SMART" id="SM00239">
    <property type="entry name" value="C2"/>
    <property type="match status" value="1"/>
</dbReference>
<feature type="domain" description="SH2" evidence="14">
    <location>
        <begin position="529"/>
        <end position="633"/>
    </location>
</feature>
<dbReference type="InterPro" id="IPR001192">
    <property type="entry name" value="PI-PLC_fam"/>
</dbReference>
<dbReference type="InterPro" id="IPR035892">
    <property type="entry name" value="C2_domain_sf"/>
</dbReference>
<dbReference type="SUPFAM" id="SSF55550">
    <property type="entry name" value="SH2 domain"/>
    <property type="match status" value="2"/>
</dbReference>
<name>A0A8B7NZK8_HYAAZ</name>
<dbReference type="PRINTS" id="PR00401">
    <property type="entry name" value="SH2DOMAIN"/>
</dbReference>
<dbReference type="InterPro" id="IPR001452">
    <property type="entry name" value="SH3_domain"/>
</dbReference>
<dbReference type="PRINTS" id="PR00390">
    <property type="entry name" value="PHPHLIPASEC"/>
</dbReference>
<dbReference type="KEGG" id="hazt:108675741"/>
<dbReference type="PROSITE" id="PS50001">
    <property type="entry name" value="SH2"/>
    <property type="match status" value="2"/>
</dbReference>
<dbReference type="GO" id="GO:0016042">
    <property type="term" value="P:lipid catabolic process"/>
    <property type="evidence" value="ECO:0007669"/>
    <property type="project" value="UniProtKB-KW"/>
</dbReference>
<accession>A0A8B7NZK8</accession>
<dbReference type="CDD" id="cd08558">
    <property type="entry name" value="PI-PLCc_eukaryota"/>
    <property type="match status" value="1"/>
</dbReference>
<feature type="domain" description="C2" evidence="16">
    <location>
        <begin position="1024"/>
        <end position="1154"/>
    </location>
</feature>
<sequence length="1187" mass="136863">MFHLQHLQLSERRDESLRIEKGTAMCRFQYRLRPECGNLSVRRETCHLIWQTTQAKQILASLLEVKDIKRGKNSKDFEKWPDESQRHSPSKCFVLSYTTEFKYKTLSLAALSEPECQDWLVGIQFLVQEAREASHNTRLERLLRTDFYTLQNQNFKVGVREVRQLIARLHHKEREPRLRQLMQAADPNLRGDLINFDQFCDLVKLFIWEEQRQILEHCHDLSKYYKKQGHCSLQQFQNFLVEQQNQDPLTAAQIIRDAVDDRERDLAQPYLQPDEFLQYLFSRENQIFQRNEPQDMTRPLSHYFIASSHNTYLVGKQIGDESSVEAYARALRQGCRCIELDTWPEKDGKIYIYHGYAFTTKILLSDVLKCIRDNAFFSSPYPVILSIEDHCTLPHQREMARLLREVFGSDLVTEPLVPGETLAPSPQDLRRKILLKHRKLPDGGHENGAVAASPPSDDLGLHDAVRRGLLYRRHPVCPAQWLQHYFVLSSTRLYYSHACDDSDDEQDNNCASEAQADKSPELRHENEVWFHGRSNVTRDAAEELLKKHRSLGDGTFLVRKSENFVGDYTLSFWFRGQCHHCRIHSNQGADSTRYFLKENELFDTLYDLVQHYKINPIKPVHSQNIVTTLTSSVPQPDSHERMPWFHRNVNRRAAELCLHRLCRDGVFLVRPSTKRAGQFAITFRVCEEIRHCRVQREEGGSFSLGSSVFESLTELVRHYGRHSLFRNTKLRYPVPASVLQSVLRMDPMECAEPRESDYISNIRVKALKEYSARKDDELTFVKHAIIDNVNQVYDEWWKGDYGGRIQAFFPASHVVVLPPDAPHESVDQHLLGTLQQGSIELLGASSSLVHTASSGPVQAVIKIVSGLSVLEVGFESQAEATEWLQDIRSLATRDDPIDLHVRARERQQDVARQMSDLVVYFEAVIFNSDQAFTRGGVHNQVSSHSELKIERFMSTNPQKLLQFHKVGFSRVYPKNTRVDSSNFLPMPMWCHGVQLVALNYQTGDKGMQLNHGMFLQNDNCGYVLRPDCHFDDKYNPADPSTLRGVAPYDITIRVLGARHLTRSRRGIITPIVEVEVIGCEYETNTRFTTVNNVSNGLCPSWNEVFQFRVMNPSLALLRFVVYEEEVFSEQMQIAQATFPITCLRTGYRSVPLKNNFSEDLELASLLVHYSFKSEAPPELSSSDAATH</sequence>
<reference evidence="19" key="1">
    <citation type="submission" date="2025-08" db="UniProtKB">
        <authorList>
            <consortium name="RefSeq"/>
        </authorList>
    </citation>
    <scope>IDENTIFICATION</scope>
    <source>
        <tissue evidence="19">Whole organism</tissue>
    </source>
</reference>
<keyword evidence="10" id="KW-0807">Transducer</keyword>
<dbReference type="CDD" id="cd00275">
    <property type="entry name" value="C2_PLC_like"/>
    <property type="match status" value="1"/>
</dbReference>
<organism evidence="18 19">
    <name type="scientific">Hyalella azteca</name>
    <name type="common">Amphipod</name>
    <dbReference type="NCBI Taxonomy" id="294128"/>
    <lineage>
        <taxon>Eukaryota</taxon>
        <taxon>Metazoa</taxon>
        <taxon>Ecdysozoa</taxon>
        <taxon>Arthropoda</taxon>
        <taxon>Crustacea</taxon>
        <taxon>Multicrustacea</taxon>
        <taxon>Malacostraca</taxon>
        <taxon>Eumalacostraca</taxon>
        <taxon>Peracarida</taxon>
        <taxon>Amphipoda</taxon>
        <taxon>Senticaudata</taxon>
        <taxon>Talitrida</taxon>
        <taxon>Talitroidea</taxon>
        <taxon>Hyalellidae</taxon>
        <taxon>Hyalella</taxon>
    </lineage>
</organism>
<dbReference type="PANTHER" id="PTHR10336:SF159">
    <property type="entry name" value="1-PHOSPHATIDYLINOSITOL 4,5-BISPHOSPHATE PHOSPHODIESTERASE GAMMA"/>
    <property type="match status" value="1"/>
</dbReference>
<evidence type="ECO:0000259" key="14">
    <source>
        <dbReference type="PROSITE" id="PS50001"/>
    </source>
</evidence>
<dbReference type="Pfam" id="PF00388">
    <property type="entry name" value="PI-PLC-X"/>
    <property type="match status" value="1"/>
</dbReference>
<dbReference type="InterPro" id="IPR017946">
    <property type="entry name" value="PLC-like_Pdiesterase_TIM-brl"/>
</dbReference>
<feature type="domain" description="SH2" evidence="14">
    <location>
        <begin position="644"/>
        <end position="734"/>
    </location>
</feature>
<dbReference type="SMART" id="SM00252">
    <property type="entry name" value="SH2"/>
    <property type="match status" value="2"/>
</dbReference>
<dbReference type="InterPro" id="IPR000980">
    <property type="entry name" value="SH2"/>
</dbReference>
<dbReference type="Gene3D" id="1.10.238.10">
    <property type="entry name" value="EF-hand"/>
    <property type="match status" value="1"/>
</dbReference>
<evidence type="ECO:0000259" key="15">
    <source>
        <dbReference type="PROSITE" id="PS50002"/>
    </source>
</evidence>
<dbReference type="SMART" id="SM00149">
    <property type="entry name" value="PLCYc"/>
    <property type="match status" value="1"/>
</dbReference>
<dbReference type="CTD" id="32601"/>
<evidence type="ECO:0000256" key="11">
    <source>
        <dbReference type="PROSITE-ProRule" id="PRU00191"/>
    </source>
</evidence>
<keyword evidence="18" id="KW-1185">Reference proteome</keyword>
<dbReference type="InterPro" id="IPR011992">
    <property type="entry name" value="EF-hand-dom_pair"/>
</dbReference>
<dbReference type="GO" id="GO:0051209">
    <property type="term" value="P:release of sequestered calcium ion into cytosol"/>
    <property type="evidence" value="ECO:0007669"/>
    <property type="project" value="TreeGrafter"/>
</dbReference>
<dbReference type="SUPFAM" id="SSF47473">
    <property type="entry name" value="EF-hand"/>
    <property type="match status" value="1"/>
</dbReference>
<dbReference type="InterPro" id="IPR036028">
    <property type="entry name" value="SH3-like_dom_sf"/>
</dbReference>
<evidence type="ECO:0000256" key="13">
    <source>
        <dbReference type="RuleBase" id="RU361133"/>
    </source>
</evidence>
<dbReference type="Gene3D" id="2.30.30.40">
    <property type="entry name" value="SH3 Domains"/>
    <property type="match status" value="1"/>
</dbReference>
<dbReference type="EC" id="3.1.4.11" evidence="2 13"/>
<dbReference type="SUPFAM" id="SSF49562">
    <property type="entry name" value="C2 domain (Calcium/lipid-binding domain, CaLB)"/>
    <property type="match status" value="1"/>
</dbReference>
<dbReference type="Gene3D" id="3.30.505.10">
    <property type="entry name" value="SH2 domain"/>
    <property type="match status" value="2"/>
</dbReference>
<dbReference type="InterPro" id="IPR001711">
    <property type="entry name" value="PLipase_C_Pinositol-sp_Y"/>
</dbReference>
<evidence type="ECO:0000256" key="8">
    <source>
        <dbReference type="ARBA" id="ARBA00022999"/>
    </source>
</evidence>
<evidence type="ECO:0000256" key="3">
    <source>
        <dbReference type="ARBA" id="ARBA00022443"/>
    </source>
</evidence>
<dbReference type="InterPro" id="IPR000909">
    <property type="entry name" value="PLipase_C_PInositol-sp_X_dom"/>
</dbReference>
<comment type="cofactor">
    <cofactor evidence="1">
        <name>Ca(2+)</name>
        <dbReference type="ChEBI" id="CHEBI:29108"/>
    </cofactor>
</comment>
<evidence type="ECO:0000256" key="1">
    <source>
        <dbReference type="ARBA" id="ARBA00001913"/>
    </source>
</evidence>
<dbReference type="InterPro" id="IPR036860">
    <property type="entry name" value="SH2_dom_sf"/>
</dbReference>
<dbReference type="InterPro" id="IPR057061">
    <property type="entry name" value="PLCG_EF-hand_2"/>
</dbReference>
<dbReference type="SUPFAM" id="SSF51695">
    <property type="entry name" value="PLC-like phosphodiesterases"/>
    <property type="match status" value="1"/>
</dbReference>
<keyword evidence="7 13" id="KW-0442">Lipid degradation</keyword>
<keyword evidence="6" id="KW-0106">Calcium</keyword>
<gene>
    <name evidence="19" type="primary">LOC108675741</name>
</gene>
<comment type="catalytic activity">
    <reaction evidence="13">
        <text>a 1,2-diacyl-sn-glycero-3-phospho-(1D-myo-inositol-4,5-bisphosphate) + H2O = 1D-myo-inositol 1,4,5-trisphosphate + a 1,2-diacyl-sn-glycerol + H(+)</text>
        <dbReference type="Rhea" id="RHEA:33179"/>
        <dbReference type="ChEBI" id="CHEBI:15377"/>
        <dbReference type="ChEBI" id="CHEBI:15378"/>
        <dbReference type="ChEBI" id="CHEBI:17815"/>
        <dbReference type="ChEBI" id="CHEBI:58456"/>
        <dbReference type="ChEBI" id="CHEBI:203600"/>
        <dbReference type="EC" id="3.1.4.11"/>
    </reaction>
</comment>
<dbReference type="PROSITE" id="PS50008">
    <property type="entry name" value="PIPLC_Y_DOMAIN"/>
    <property type="match status" value="1"/>
</dbReference>
<keyword evidence="4" id="KW-0677">Repeat</keyword>
<keyword evidence="8 11" id="KW-0727">SH2 domain</keyword>
<evidence type="ECO:0000256" key="6">
    <source>
        <dbReference type="ARBA" id="ARBA00022837"/>
    </source>
</evidence>
<proteinExistence type="predicted"/>
<dbReference type="PROSITE" id="PS50004">
    <property type="entry name" value="C2"/>
    <property type="match status" value="1"/>
</dbReference>
<protein>
    <recommendedName>
        <fullName evidence="2 13">Phosphoinositide phospholipase C</fullName>
        <ecNumber evidence="2 13">3.1.4.11</ecNumber>
    </recommendedName>
</protein>
<dbReference type="SMART" id="SM00148">
    <property type="entry name" value="PLCXc"/>
    <property type="match status" value="1"/>
</dbReference>
<dbReference type="SUPFAM" id="SSF50729">
    <property type="entry name" value="PH domain-like"/>
    <property type="match status" value="1"/>
</dbReference>
<dbReference type="PANTHER" id="PTHR10336">
    <property type="entry name" value="PHOSPHOINOSITIDE-SPECIFIC PHOSPHOLIPASE C FAMILY PROTEIN"/>
    <property type="match status" value="1"/>
</dbReference>
<evidence type="ECO:0000259" key="17">
    <source>
        <dbReference type="PROSITE" id="PS50008"/>
    </source>
</evidence>
<dbReference type="GO" id="GO:0004435">
    <property type="term" value="F:phosphatidylinositol-4,5-bisphosphate phospholipase C activity"/>
    <property type="evidence" value="ECO:0007669"/>
    <property type="project" value="UniProtKB-EC"/>
</dbReference>
<dbReference type="Proteomes" id="UP000694843">
    <property type="component" value="Unplaced"/>
</dbReference>
<dbReference type="Pfam" id="PF00018">
    <property type="entry name" value="SH3_1"/>
    <property type="match status" value="1"/>
</dbReference>
<dbReference type="RefSeq" id="XP_018019264.1">
    <property type="nucleotide sequence ID" value="XM_018163775.2"/>
</dbReference>
<dbReference type="SMART" id="SM00326">
    <property type="entry name" value="SH3"/>
    <property type="match status" value="1"/>
</dbReference>
<dbReference type="Gene3D" id="2.30.29.30">
    <property type="entry name" value="Pleckstrin-homology domain (PH domain)/Phosphotyrosine-binding domain (PTB)"/>
    <property type="match status" value="1"/>
</dbReference>
<evidence type="ECO:0000256" key="9">
    <source>
        <dbReference type="ARBA" id="ARBA00023098"/>
    </source>
</evidence>
<dbReference type="InterPro" id="IPR011993">
    <property type="entry name" value="PH-like_dom_sf"/>
</dbReference>
<dbReference type="GO" id="GO:0032587">
    <property type="term" value="C:ruffle membrane"/>
    <property type="evidence" value="ECO:0007669"/>
    <property type="project" value="TreeGrafter"/>
</dbReference>
<dbReference type="PROSITE" id="PS50007">
    <property type="entry name" value="PIPLC_X_DOMAIN"/>
    <property type="match status" value="1"/>
</dbReference>
<dbReference type="OrthoDB" id="269822at2759"/>
<dbReference type="Pfam" id="PF00387">
    <property type="entry name" value="PI-PLC-Y"/>
    <property type="match status" value="1"/>
</dbReference>
<dbReference type="FunFam" id="3.30.505.10:FF:000011">
    <property type="entry name" value="1-phosphatidylinositol 4,5-bisphosphate phosphodiesterase gamma"/>
    <property type="match status" value="1"/>
</dbReference>
<dbReference type="Pfam" id="PF00168">
    <property type="entry name" value="C2"/>
    <property type="match status" value="1"/>
</dbReference>
<keyword evidence="9 13" id="KW-0443">Lipid metabolism</keyword>
<feature type="domain" description="PI-PLC Y-box" evidence="17">
    <location>
        <begin position="914"/>
        <end position="1027"/>
    </location>
</feature>
<evidence type="ECO:0000256" key="12">
    <source>
        <dbReference type="PROSITE-ProRule" id="PRU00192"/>
    </source>
</evidence>
<dbReference type="SUPFAM" id="SSF50044">
    <property type="entry name" value="SH3-domain"/>
    <property type="match status" value="1"/>
</dbReference>
<dbReference type="GeneID" id="108675741"/>
<evidence type="ECO:0000256" key="7">
    <source>
        <dbReference type="ARBA" id="ARBA00022963"/>
    </source>
</evidence>
<dbReference type="Gene3D" id="3.20.20.190">
    <property type="entry name" value="Phosphatidylinositol (PI) phosphodiesterase"/>
    <property type="match status" value="2"/>
</dbReference>